<dbReference type="NCBIfam" id="TIGR01361">
    <property type="entry name" value="DAHP_synth_Bsub"/>
    <property type="match status" value="1"/>
</dbReference>
<name>A0A840MLX2_9PROT</name>
<dbReference type="GO" id="GO:0016832">
    <property type="term" value="F:aldehyde-lyase activity"/>
    <property type="evidence" value="ECO:0007669"/>
    <property type="project" value="InterPro"/>
</dbReference>
<dbReference type="InterPro" id="IPR006268">
    <property type="entry name" value="DAHP_syn_2"/>
</dbReference>
<dbReference type="NCBIfam" id="NF006421">
    <property type="entry name" value="PRK08673.1"/>
    <property type="match status" value="1"/>
</dbReference>
<feature type="domain" description="DAHP synthase ferredoxin-like" evidence="3">
    <location>
        <begin position="1"/>
        <end position="66"/>
    </location>
</feature>
<evidence type="ECO:0000313" key="4">
    <source>
        <dbReference type="EMBL" id="MBB5018485.1"/>
    </source>
</evidence>
<dbReference type="GO" id="GO:0009073">
    <property type="term" value="P:aromatic amino acid family biosynthetic process"/>
    <property type="evidence" value="ECO:0007669"/>
    <property type="project" value="InterPro"/>
</dbReference>
<keyword evidence="5" id="KW-1185">Reference proteome</keyword>
<sequence>MLIIMDRGATDAQIDAVIHRIRDAGLSEHVSRGVERTIIGAIGDERKLEADMFELLPGVEQAIHIVKQYKIVAREWHRDDTVIDIGGVKLGGSSVQVIGGPCSVETQEQMQLAARYTHEAGCKLMRGGAFKPRTSPYTFQGLGVKGLEYFRNAAQQYKLPIVTELMDVRMLDTFMEWDVDVIQIGTRNMQNFDLLKEVGKVNKPVILKRGMSATISEWLMSAEYIAAGGNHNIIFCERGIRTFETAYRNVLDVTAIPVLKRETHLPVIVDPSHAGGKSWMVPALARAAVAAGADGLLVEMHPNPCEAWCDADQALTPQELKDLNQTLAAIAGALGRTLNG</sequence>
<accession>A0A840MLX2</accession>
<organism evidence="4 5">
    <name type="scientific">Chitinivorax tropicus</name>
    <dbReference type="NCBI Taxonomy" id="714531"/>
    <lineage>
        <taxon>Bacteria</taxon>
        <taxon>Pseudomonadati</taxon>
        <taxon>Pseudomonadota</taxon>
        <taxon>Betaproteobacteria</taxon>
        <taxon>Chitinivorax</taxon>
    </lineage>
</organism>
<dbReference type="InterPro" id="IPR006218">
    <property type="entry name" value="DAHP1/KDSA"/>
</dbReference>
<dbReference type="Gene3D" id="3.20.20.70">
    <property type="entry name" value="Aldolase class I"/>
    <property type="match status" value="1"/>
</dbReference>
<proteinExistence type="predicted"/>
<evidence type="ECO:0000256" key="1">
    <source>
        <dbReference type="ARBA" id="ARBA00022679"/>
    </source>
</evidence>
<evidence type="ECO:0000259" key="2">
    <source>
        <dbReference type="Pfam" id="PF00793"/>
    </source>
</evidence>
<reference evidence="4 5" key="1">
    <citation type="submission" date="2020-08" db="EMBL/GenBank/DDBJ databases">
        <title>Genomic Encyclopedia of Type Strains, Phase IV (KMG-IV): sequencing the most valuable type-strain genomes for metagenomic binning, comparative biology and taxonomic classification.</title>
        <authorList>
            <person name="Goeker M."/>
        </authorList>
    </citation>
    <scope>NUCLEOTIDE SEQUENCE [LARGE SCALE GENOMIC DNA]</scope>
    <source>
        <strain evidence="4 5">DSM 27165</strain>
    </source>
</reference>
<dbReference type="InterPro" id="IPR041071">
    <property type="entry name" value="DAHP_snth_FXD"/>
</dbReference>
<dbReference type="NCBIfam" id="NF009239">
    <property type="entry name" value="PRK12595.1"/>
    <property type="match status" value="1"/>
</dbReference>
<feature type="domain" description="DAHP synthetase I/KDSA" evidence="2">
    <location>
        <begin position="88"/>
        <end position="327"/>
    </location>
</feature>
<dbReference type="InterPro" id="IPR052899">
    <property type="entry name" value="Class-I_DAHP_synthase"/>
</dbReference>
<dbReference type="AlphaFoldDB" id="A0A840MLX2"/>
<dbReference type="RefSeq" id="WP_184037838.1">
    <property type="nucleotide sequence ID" value="NZ_JACHHY010000009.1"/>
</dbReference>
<dbReference type="InterPro" id="IPR013785">
    <property type="entry name" value="Aldolase_TIM"/>
</dbReference>
<dbReference type="PANTHER" id="PTHR43018:SF2">
    <property type="entry name" value="PHOSPHO-2-DEHYDRO-3-DEOXYHEPTONATE ALDOLASE"/>
    <property type="match status" value="1"/>
</dbReference>
<gene>
    <name evidence="4" type="ORF">HNQ59_001774</name>
</gene>
<dbReference type="EMBL" id="JACHHY010000009">
    <property type="protein sequence ID" value="MBB5018485.1"/>
    <property type="molecule type" value="Genomic_DNA"/>
</dbReference>
<protein>
    <submittedName>
        <fullName evidence="4">3-deoxy-7-phosphoheptulonate synthase</fullName>
        <ecNumber evidence="4">2.5.1.54</ecNumber>
    </submittedName>
</protein>
<keyword evidence="1 4" id="KW-0808">Transferase</keyword>
<dbReference type="EC" id="2.5.1.54" evidence="4"/>
<dbReference type="Gene3D" id="3.30.70.1140">
    <property type="entry name" value="Phospho-2-dehydro-3-deoxyheptonate aldolase, domain 1"/>
    <property type="match status" value="1"/>
</dbReference>
<dbReference type="SUPFAM" id="SSF51569">
    <property type="entry name" value="Aldolase"/>
    <property type="match status" value="1"/>
</dbReference>
<dbReference type="Proteomes" id="UP000575898">
    <property type="component" value="Unassembled WGS sequence"/>
</dbReference>
<evidence type="ECO:0000313" key="5">
    <source>
        <dbReference type="Proteomes" id="UP000575898"/>
    </source>
</evidence>
<evidence type="ECO:0000259" key="3">
    <source>
        <dbReference type="Pfam" id="PF18152"/>
    </source>
</evidence>
<dbReference type="PANTHER" id="PTHR43018">
    <property type="entry name" value="PHOSPHO-2-DEHYDRO-3-DEOXYHEPTONATE ALDOLASE"/>
    <property type="match status" value="1"/>
</dbReference>
<dbReference type="GO" id="GO:0003849">
    <property type="term" value="F:3-deoxy-7-phosphoheptulonate synthase activity"/>
    <property type="evidence" value="ECO:0007669"/>
    <property type="project" value="UniProtKB-EC"/>
</dbReference>
<dbReference type="Pfam" id="PF18152">
    <property type="entry name" value="DAHP_snth_FXD"/>
    <property type="match status" value="1"/>
</dbReference>
<comment type="caution">
    <text evidence="4">The sequence shown here is derived from an EMBL/GenBank/DDBJ whole genome shotgun (WGS) entry which is preliminary data.</text>
</comment>
<dbReference type="Pfam" id="PF00793">
    <property type="entry name" value="DAHP_synth_1"/>
    <property type="match status" value="1"/>
</dbReference>